<comment type="caution">
    <text evidence="3">The sequence shown here is derived from an EMBL/GenBank/DDBJ whole genome shotgun (WGS) entry which is preliminary data.</text>
</comment>
<keyword evidence="4" id="KW-1185">Reference proteome</keyword>
<dbReference type="InterPro" id="IPR036356">
    <property type="entry name" value="ERp29_C_sf"/>
</dbReference>
<dbReference type="PROSITE" id="PS50191">
    <property type="entry name" value="CRAL_TRIO"/>
    <property type="match status" value="1"/>
</dbReference>
<name>A0AA39KMU0_MICHY</name>
<evidence type="ECO:0000313" key="3">
    <source>
        <dbReference type="EMBL" id="KAK0167290.1"/>
    </source>
</evidence>
<dbReference type="GO" id="GO:0005788">
    <property type="term" value="C:endoplasmic reticulum lumen"/>
    <property type="evidence" value="ECO:0007669"/>
    <property type="project" value="InterPro"/>
</dbReference>
<reference evidence="3" key="1">
    <citation type="journal article" date="2023" name="bioRxiv">
        <title>Scaffold-level genome assemblies of two parasitoid biocontrol wasps reveal the parthenogenesis mechanism and an associated novel virus.</title>
        <authorList>
            <person name="Inwood S."/>
            <person name="Skelly J."/>
            <person name="Guhlin J."/>
            <person name="Harrop T."/>
            <person name="Goldson S."/>
            <person name="Dearden P."/>
        </authorList>
    </citation>
    <scope>NUCLEOTIDE SEQUENCE</scope>
    <source>
        <strain evidence="3">Lincoln</strain>
        <tissue evidence="3">Whole body</tissue>
    </source>
</reference>
<dbReference type="Proteomes" id="UP001168972">
    <property type="component" value="Unassembled WGS sequence"/>
</dbReference>
<evidence type="ECO:0000259" key="2">
    <source>
        <dbReference type="PROSITE" id="PS50191"/>
    </source>
</evidence>
<dbReference type="InterPro" id="IPR012883">
    <property type="entry name" value="ERp29_N"/>
</dbReference>
<dbReference type="SMART" id="SM00516">
    <property type="entry name" value="SEC14"/>
    <property type="match status" value="1"/>
</dbReference>
<organism evidence="3 4">
    <name type="scientific">Microctonus hyperodae</name>
    <name type="common">Parasitoid wasp</name>
    <dbReference type="NCBI Taxonomy" id="165561"/>
    <lineage>
        <taxon>Eukaryota</taxon>
        <taxon>Metazoa</taxon>
        <taxon>Ecdysozoa</taxon>
        <taxon>Arthropoda</taxon>
        <taxon>Hexapoda</taxon>
        <taxon>Insecta</taxon>
        <taxon>Pterygota</taxon>
        <taxon>Neoptera</taxon>
        <taxon>Endopterygota</taxon>
        <taxon>Hymenoptera</taxon>
        <taxon>Apocrita</taxon>
        <taxon>Ichneumonoidea</taxon>
        <taxon>Braconidae</taxon>
        <taxon>Euphorinae</taxon>
        <taxon>Microctonus</taxon>
    </lineage>
</organism>
<dbReference type="CDD" id="cd00238">
    <property type="entry name" value="ERp29c"/>
    <property type="match status" value="1"/>
</dbReference>
<dbReference type="Gene3D" id="3.40.30.10">
    <property type="entry name" value="Glutaredoxin"/>
    <property type="match status" value="1"/>
</dbReference>
<dbReference type="Pfam" id="PF07749">
    <property type="entry name" value="ERp29"/>
    <property type="match status" value="1"/>
</dbReference>
<dbReference type="SUPFAM" id="SSF52087">
    <property type="entry name" value="CRAL/TRIO domain"/>
    <property type="match status" value="1"/>
</dbReference>
<proteinExistence type="predicted"/>
<protein>
    <recommendedName>
        <fullName evidence="2">CRAL-TRIO domain-containing protein</fullName>
    </recommendedName>
</protein>
<dbReference type="InterPro" id="IPR011679">
    <property type="entry name" value="ERp29_C"/>
</dbReference>
<dbReference type="InterPro" id="IPR036249">
    <property type="entry name" value="Thioredoxin-like_sf"/>
</dbReference>
<dbReference type="Gene3D" id="1.20.1150.12">
    <property type="entry name" value="Endoplasmic reticulum resident protein 29, C-terminal domain"/>
    <property type="match status" value="1"/>
</dbReference>
<dbReference type="PANTHER" id="PTHR12211">
    <property type="entry name" value="ENDOPLASMIC RETICULUM PROTEIN ERP29"/>
    <property type="match status" value="1"/>
</dbReference>
<dbReference type="GO" id="GO:0009306">
    <property type="term" value="P:protein secretion"/>
    <property type="evidence" value="ECO:0007669"/>
    <property type="project" value="InterPro"/>
</dbReference>
<accession>A0AA39KMU0</accession>
<dbReference type="FunFam" id="1.20.1150.12:FF:000001">
    <property type="entry name" value="Endoplasmic reticulum resident protein 29"/>
    <property type="match status" value="1"/>
</dbReference>
<dbReference type="InterPro" id="IPR036273">
    <property type="entry name" value="CRAL/TRIO_N_dom_sf"/>
</dbReference>
<dbReference type="PRINTS" id="PR00180">
    <property type="entry name" value="CRETINALDHBP"/>
</dbReference>
<gene>
    <name evidence="3" type="ORF">PV327_004708</name>
</gene>
<sequence length="469" mass="54174">MNSNKIMELGHTIEDSKKNYPELTDEILMELRMWAEERGLKQVPDEILALFAHSCYFNVENAKRCMDVYYRLRATVPEFFGNRDPQAEYLQQSLRALQFVALPKPDKNGYRIIFHRLADTRPSQYSLNDGIKLLQMSLDGSLYSEGCTPGYIFLFDMQGVRLGHLTRLSVTSIRRFFEYIQEGLPVRLKGIHVLNAVWFIDKILGLIRPFVKRELFDMLHFYNGDVAEVYEHLPPECLPKDFGGKLDYLETLHGTYIHVISKFKNAVVKFDVAFPYGEKHDEYSKFAEATKDAMDLLVGEVGIKDFGNKDNADLAKRFNVEKVDYPVVLLFTQGQSGPVKLLAAHDNDFTADNLKRLVKSKTGIYIGLPGCIEQLDRLAEEFKNSGENKRHEIFQKAKVFEETLPENDRPKAKVYVKMMEKIFDRGDVFVQTEQSRLEGLLKTKLSDAKKRSMEEKINILHSFTHRDEL</sequence>
<dbReference type="AlphaFoldDB" id="A0AA39KMU0"/>
<dbReference type="InterPro" id="IPR036865">
    <property type="entry name" value="CRAL-TRIO_dom_sf"/>
</dbReference>
<dbReference type="Gene3D" id="3.40.525.10">
    <property type="entry name" value="CRAL-TRIO lipid binding domain"/>
    <property type="match status" value="1"/>
</dbReference>
<dbReference type="SUPFAM" id="SSF47933">
    <property type="entry name" value="ERP29 C domain-like"/>
    <property type="match status" value="1"/>
</dbReference>
<keyword evidence="1" id="KW-0256">Endoplasmic reticulum</keyword>
<dbReference type="PANTHER" id="PTHR12211:SF0">
    <property type="entry name" value="ENDOPLASMIC RETICULUM RESIDENT PROTEIN 29"/>
    <property type="match status" value="1"/>
</dbReference>
<evidence type="ECO:0000313" key="4">
    <source>
        <dbReference type="Proteomes" id="UP001168972"/>
    </source>
</evidence>
<dbReference type="Pfam" id="PF00650">
    <property type="entry name" value="CRAL_TRIO"/>
    <property type="match status" value="1"/>
</dbReference>
<dbReference type="SUPFAM" id="SSF46938">
    <property type="entry name" value="CRAL/TRIO N-terminal domain"/>
    <property type="match status" value="1"/>
</dbReference>
<dbReference type="CDD" id="cd00170">
    <property type="entry name" value="SEC14"/>
    <property type="match status" value="1"/>
</dbReference>
<dbReference type="SUPFAM" id="SSF52833">
    <property type="entry name" value="Thioredoxin-like"/>
    <property type="match status" value="1"/>
</dbReference>
<dbReference type="InterPro" id="IPR016855">
    <property type="entry name" value="ERp29"/>
</dbReference>
<dbReference type="Pfam" id="PF07912">
    <property type="entry name" value="ERp29_N"/>
    <property type="match status" value="1"/>
</dbReference>
<feature type="domain" description="CRAL-TRIO" evidence="2">
    <location>
        <begin position="90"/>
        <end position="250"/>
    </location>
</feature>
<evidence type="ECO:0000256" key="1">
    <source>
        <dbReference type="ARBA" id="ARBA00022824"/>
    </source>
</evidence>
<dbReference type="InterPro" id="IPR001251">
    <property type="entry name" value="CRAL-TRIO_dom"/>
</dbReference>
<dbReference type="EMBL" id="JAQQBR010001832">
    <property type="protein sequence ID" value="KAK0167290.1"/>
    <property type="molecule type" value="Genomic_DNA"/>
</dbReference>
<reference evidence="3" key="2">
    <citation type="submission" date="2023-03" db="EMBL/GenBank/DDBJ databases">
        <authorList>
            <person name="Inwood S.N."/>
            <person name="Skelly J.G."/>
            <person name="Guhlin J."/>
            <person name="Harrop T.W.R."/>
            <person name="Goldson S.G."/>
            <person name="Dearden P.K."/>
        </authorList>
    </citation>
    <scope>NUCLEOTIDE SEQUENCE</scope>
    <source>
        <strain evidence="3">Lincoln</strain>
        <tissue evidence="3">Whole body</tissue>
    </source>
</reference>